<dbReference type="Proteomes" id="UP000313359">
    <property type="component" value="Unassembled WGS sequence"/>
</dbReference>
<keyword evidence="2" id="KW-1185">Reference proteome</keyword>
<dbReference type="OrthoDB" id="10448461at2759"/>
<evidence type="ECO:0000313" key="2">
    <source>
        <dbReference type="Proteomes" id="UP000313359"/>
    </source>
</evidence>
<gene>
    <name evidence="1" type="ORF">L227DRAFT_571036</name>
</gene>
<sequence>MQAIEDSLKSLLATLPARPLEKQLLDELVERTLSQTQANANPESWKNRWEYVLRKEVFDLAATEGKALKDPTTNYYEQLNDMLDIILTFTEHGASPCLY</sequence>
<dbReference type="STRING" id="1328759.A0A5C2SMN1"/>
<reference evidence="1" key="1">
    <citation type="journal article" date="2018" name="Genome Biol. Evol.">
        <title>Genomics and development of Lentinus tigrinus, a white-rot wood-decaying mushroom with dimorphic fruiting bodies.</title>
        <authorList>
            <person name="Wu B."/>
            <person name="Xu Z."/>
            <person name="Knudson A."/>
            <person name="Carlson A."/>
            <person name="Chen N."/>
            <person name="Kovaka S."/>
            <person name="LaButti K."/>
            <person name="Lipzen A."/>
            <person name="Pennachio C."/>
            <person name="Riley R."/>
            <person name="Schakwitz W."/>
            <person name="Umezawa K."/>
            <person name="Ohm R.A."/>
            <person name="Grigoriev I.V."/>
            <person name="Nagy L.G."/>
            <person name="Gibbons J."/>
            <person name="Hibbett D."/>
        </authorList>
    </citation>
    <scope>NUCLEOTIDE SEQUENCE [LARGE SCALE GENOMIC DNA]</scope>
    <source>
        <strain evidence="1">ALCF2SS1-6</strain>
    </source>
</reference>
<evidence type="ECO:0000313" key="1">
    <source>
        <dbReference type="EMBL" id="RPD64558.1"/>
    </source>
</evidence>
<dbReference type="EMBL" id="ML122253">
    <property type="protein sequence ID" value="RPD64558.1"/>
    <property type="molecule type" value="Genomic_DNA"/>
</dbReference>
<proteinExistence type="predicted"/>
<dbReference type="AlphaFoldDB" id="A0A5C2SMN1"/>
<accession>A0A5C2SMN1</accession>
<organism evidence="1 2">
    <name type="scientific">Lentinus tigrinus ALCF2SS1-6</name>
    <dbReference type="NCBI Taxonomy" id="1328759"/>
    <lineage>
        <taxon>Eukaryota</taxon>
        <taxon>Fungi</taxon>
        <taxon>Dikarya</taxon>
        <taxon>Basidiomycota</taxon>
        <taxon>Agaricomycotina</taxon>
        <taxon>Agaricomycetes</taxon>
        <taxon>Polyporales</taxon>
        <taxon>Polyporaceae</taxon>
        <taxon>Lentinus</taxon>
    </lineage>
</organism>
<name>A0A5C2SMN1_9APHY</name>
<protein>
    <submittedName>
        <fullName evidence="1">Uncharacterized protein</fullName>
    </submittedName>
</protein>